<dbReference type="GO" id="GO:0044550">
    <property type="term" value="P:secondary metabolite biosynthetic process"/>
    <property type="evidence" value="ECO:0007669"/>
    <property type="project" value="TreeGrafter"/>
</dbReference>
<organism evidence="13 14">
    <name type="scientific">Diplogelasinospora grovesii</name>
    <dbReference type="NCBI Taxonomy" id="303347"/>
    <lineage>
        <taxon>Eukaryota</taxon>
        <taxon>Fungi</taxon>
        <taxon>Dikarya</taxon>
        <taxon>Ascomycota</taxon>
        <taxon>Pezizomycotina</taxon>
        <taxon>Sordariomycetes</taxon>
        <taxon>Sordariomycetidae</taxon>
        <taxon>Sordariales</taxon>
        <taxon>Diplogelasinosporaceae</taxon>
        <taxon>Diplogelasinospora</taxon>
    </lineage>
</organism>
<dbReference type="InterPro" id="IPR020807">
    <property type="entry name" value="PKS_DH"/>
</dbReference>
<dbReference type="Gene3D" id="3.40.366.10">
    <property type="entry name" value="Malonyl-Coenzyme A Acyl Carrier Protein, domain 2"/>
    <property type="match status" value="1"/>
</dbReference>
<feature type="active site" description="Proton donor; for dehydratase activity" evidence="8">
    <location>
        <position position="1149"/>
    </location>
</feature>
<dbReference type="Pfam" id="PF14765">
    <property type="entry name" value="PS-DH"/>
    <property type="match status" value="1"/>
</dbReference>
<evidence type="ECO:0000256" key="4">
    <source>
        <dbReference type="ARBA" id="ARBA00022857"/>
    </source>
</evidence>
<dbReference type="InterPro" id="IPR006162">
    <property type="entry name" value="Ppantetheine_attach_site"/>
</dbReference>
<dbReference type="SMART" id="SM00827">
    <property type="entry name" value="PKS_AT"/>
    <property type="match status" value="1"/>
</dbReference>
<dbReference type="Gene3D" id="3.40.50.720">
    <property type="entry name" value="NAD(P)-binding Rossmann-like Domain"/>
    <property type="match status" value="2"/>
</dbReference>
<dbReference type="Pfam" id="PF08659">
    <property type="entry name" value="KR"/>
    <property type="match status" value="1"/>
</dbReference>
<dbReference type="InterPro" id="IPR049900">
    <property type="entry name" value="PKS_mFAS_DH"/>
</dbReference>
<keyword evidence="4" id="KW-0521">NADP</keyword>
<keyword evidence="7" id="KW-0012">Acyltransferase</keyword>
<keyword evidence="6" id="KW-0511">Multifunctional enzyme</keyword>
<feature type="region of interest" description="N-terminal hotdog fold" evidence="8">
    <location>
        <begin position="931"/>
        <end position="1065"/>
    </location>
</feature>
<dbReference type="InterPro" id="IPR016035">
    <property type="entry name" value="Acyl_Trfase/lysoPLipase"/>
</dbReference>
<dbReference type="SMART" id="SM00826">
    <property type="entry name" value="PKS_DH"/>
    <property type="match status" value="1"/>
</dbReference>
<evidence type="ECO:0000259" key="11">
    <source>
        <dbReference type="PROSITE" id="PS52004"/>
    </source>
</evidence>
<evidence type="ECO:0000256" key="8">
    <source>
        <dbReference type="PROSITE-ProRule" id="PRU01363"/>
    </source>
</evidence>
<dbReference type="Pfam" id="PF16197">
    <property type="entry name" value="KAsynt_C_assoc"/>
    <property type="match status" value="1"/>
</dbReference>
<dbReference type="SMART" id="SM00823">
    <property type="entry name" value="PKS_PP"/>
    <property type="match status" value="1"/>
</dbReference>
<dbReference type="PROSITE" id="PS52019">
    <property type="entry name" value="PKS_MFAS_DH"/>
    <property type="match status" value="1"/>
</dbReference>
<dbReference type="Gene3D" id="3.40.47.10">
    <property type="match status" value="1"/>
</dbReference>
<keyword evidence="5" id="KW-0560">Oxidoreductase</keyword>
<evidence type="ECO:0000313" key="14">
    <source>
        <dbReference type="Proteomes" id="UP001303473"/>
    </source>
</evidence>
<dbReference type="EMBL" id="MU853920">
    <property type="protein sequence ID" value="KAK3935518.1"/>
    <property type="molecule type" value="Genomic_DNA"/>
</dbReference>
<dbReference type="GO" id="GO:0016491">
    <property type="term" value="F:oxidoreductase activity"/>
    <property type="evidence" value="ECO:0007669"/>
    <property type="project" value="UniProtKB-KW"/>
</dbReference>
<dbReference type="PANTHER" id="PTHR43775:SF29">
    <property type="entry name" value="ASPERFURANONE POLYKETIDE SYNTHASE AFOG-RELATED"/>
    <property type="match status" value="1"/>
</dbReference>
<keyword evidence="1" id="KW-0596">Phosphopantetheine</keyword>
<evidence type="ECO:0000256" key="5">
    <source>
        <dbReference type="ARBA" id="ARBA00023002"/>
    </source>
</evidence>
<feature type="domain" description="Ketosynthase family 3 (KS3)" evidence="11">
    <location>
        <begin position="61"/>
        <end position="486"/>
    </location>
</feature>
<dbReference type="GO" id="GO:0004312">
    <property type="term" value="F:fatty acid synthase activity"/>
    <property type="evidence" value="ECO:0007669"/>
    <property type="project" value="TreeGrafter"/>
</dbReference>
<evidence type="ECO:0000259" key="12">
    <source>
        <dbReference type="PROSITE" id="PS52019"/>
    </source>
</evidence>
<dbReference type="InterPro" id="IPR011032">
    <property type="entry name" value="GroES-like_sf"/>
</dbReference>
<dbReference type="Pfam" id="PF23297">
    <property type="entry name" value="ACP_SdgA_C"/>
    <property type="match status" value="1"/>
</dbReference>
<dbReference type="InterPro" id="IPR020841">
    <property type="entry name" value="PKS_Beta-ketoAc_synthase_dom"/>
</dbReference>
<proteinExistence type="predicted"/>
<dbReference type="SUPFAM" id="SSF52151">
    <property type="entry name" value="FabD/lysophospholipase-like"/>
    <property type="match status" value="1"/>
</dbReference>
<dbReference type="PANTHER" id="PTHR43775">
    <property type="entry name" value="FATTY ACID SYNTHASE"/>
    <property type="match status" value="1"/>
</dbReference>
<dbReference type="Pfam" id="PF13602">
    <property type="entry name" value="ADH_zinc_N_2"/>
    <property type="match status" value="1"/>
</dbReference>
<dbReference type="PROSITE" id="PS52004">
    <property type="entry name" value="KS3_2"/>
    <property type="match status" value="1"/>
</dbReference>
<dbReference type="Gene3D" id="3.10.129.110">
    <property type="entry name" value="Polyketide synthase dehydratase"/>
    <property type="match status" value="1"/>
</dbReference>
<dbReference type="InterPro" id="IPR014030">
    <property type="entry name" value="Ketoacyl_synth_N"/>
</dbReference>
<dbReference type="Pfam" id="PF02801">
    <property type="entry name" value="Ketoacyl-synt_C"/>
    <property type="match status" value="1"/>
</dbReference>
<dbReference type="InterPro" id="IPR001227">
    <property type="entry name" value="Ac_transferase_dom_sf"/>
</dbReference>
<dbReference type="SUPFAM" id="SSF51735">
    <property type="entry name" value="NAD(P)-binding Rossmann-fold domains"/>
    <property type="match status" value="2"/>
</dbReference>
<dbReference type="SUPFAM" id="SSF50129">
    <property type="entry name" value="GroES-like"/>
    <property type="match status" value="1"/>
</dbReference>
<dbReference type="GO" id="GO:0006633">
    <property type="term" value="P:fatty acid biosynthetic process"/>
    <property type="evidence" value="ECO:0007669"/>
    <property type="project" value="InterPro"/>
</dbReference>
<feature type="compositionally biased region" description="Low complexity" evidence="9">
    <location>
        <begin position="1"/>
        <end position="15"/>
    </location>
</feature>
<dbReference type="PROSITE" id="PS50075">
    <property type="entry name" value="CARRIER"/>
    <property type="match status" value="1"/>
</dbReference>
<dbReference type="CDD" id="cd05195">
    <property type="entry name" value="enoyl_red"/>
    <property type="match status" value="1"/>
</dbReference>
<dbReference type="SUPFAM" id="SSF53335">
    <property type="entry name" value="S-adenosyl-L-methionine-dependent methyltransferases"/>
    <property type="match status" value="1"/>
</dbReference>
<dbReference type="InterPro" id="IPR018201">
    <property type="entry name" value="Ketoacyl_synth_AS"/>
</dbReference>
<sequence>MARMQSNGSTNNGTNGANGGSGTSNGVHETSGVHSANGIRDDPHAVGIENGLENSDPPQPHIPIAIVGMACRFGGDVTSPSKLWDLCAAGNDSWSLIPEERFNVKSLYHPDKNRIGRCHVVGGYFMNQDVSVFDAAFFNLASDAATGLDPQCRLLLETVYEATEDAGIPMKNLAGSNTSVYTGTFNKDYHEIQTKDAECLPLSFLAGTGTAMLSNRISHFFDLQGPSLSLDTGCSAGIVAIHQGCQSIRTGESNISIIGATSAILNQDAFISASTIGAVGADGKCYAWDSRANGYGRGEGVASIILKPLDAALRDGDRVHAVIRDTGLNQDGKTTTITSPSVDAQLKLIQECYKRTGYNIADTGYVEAHMTGTLAGDPVEAEAIAKSFGSSRDQHDPIIVGSVKTNIGHSEPVSGLAAIIKTAYALKNAQIPPNMNFKLPNPDIPLDKWHLRVPTELLPWPKDKLLRASINNFGYGGTNGHLILEPAPNPVTNHQPDQRRVFIFSAKDSVACQNMKYRFADHIVKSPASAADLAYTLSERRSLHPWVSAVLASSLEELADRLREAGRKPSSSFRRPRLGFVFNGQGAQWHVMGRELIAALCADWTLEDELMRDPATTRVSETRLSQATSIAVQICLVDLLKSWGIKPNVVVSHSSGEIGAGYATGLLTFKEALGVAYFRGEVVDKFSKTSSLSGGMLAVGLGQEAVEKHIGGDRKGRIVVACVNSPDGVTLSGDMDVIDDVLSELESEGIFARKLKVPVAYHSHHMLPLAQEYLDQLMAILPSTPHTESWNEALFASSVTGGIVTSPKIFTPSHWVRNMTSPVLFHQAFDAMCFGSPESKGSDIDMLVEVGAHSTLAGPIRQILKARDMTLPYTSCLKRPNNAVETMQEMACDLLAAGYPVDLAAVNFPHGTQNTEPRISRDQRFKKHPPHELLGTTLNGANDFTPTWRNFLRLGEMEWLRDHQIEGMTVFPGAGYIVSAIEAVRLLTDPSEETIRGYRLRDIDIMKALVIPESVFGVETHFSLLKCSEKELDHEGWYEFKLCSLSGDTWIENCKGFVTADTGDAVKVATTLTPSAPSEATFLSAEAEVNPVDIEALFAGMRERGTYHGPLFRNLIDSKVAGAKAITNFKVGDIACKEHEYLLHPTTLDSIMQASSPILPPGVDKDAMVLPRSIRYISLPRDLNRRPGERLRAFTEIASSDTRGYSTNIIVTGSQDSSSFFEMHNFFGQAVPKATEDGGNELGICSQSRPELDILHNVPKSIRDTMLTPISESEAKEQRDLLRASYYFIQNALKELEGDDMDAWEWHFKRMFKWMEMVFADGKQGKLGHGSESWCNTSRGLQRMLADELRASNAAGRLTVRVGENLAKIIRGELPPFELMMEGGLLNQFYADHEPLRRLKSIVELYAVKNPGANVLEIGAGTGSATTTLLEGFATRGAGTGSILGQYTFTDISAGFFEAAKEKFSAWSSMMEYKKLDIEIDPVDQGFPAKSYDLIVAASCLHATKNLHQTMTHVQKLLKPGGKLLLVEVTNDRLAGQLIFGTLPGWWLGEEPERQMSPNAPLEMWDRILRETGFTGVDFEVPDWYESEFHSASVILSSGATAAQGPVSIIMRNKGDAPESWLDQISEAVQAKLGTTPRIETLEDFDPQPEAIYISLLEMEHPFTDRMDASSFENVKKLLVNCYNVLWLSCGGMLDASNPAFGATEGLLRTTRQEDSSKRCIRLDFEKNDNPWTHDKVPYIIHVLQQSFDRNIEATELDREFYLKDDMLHVLRLYPNQANDPFHRPGVPLVWEPPKPGTASSLNPYFVYDEATATTDILEGMVEVEAKAFGLNFREVLVQLGQLGQPLRGHECSGIVTGLGPNTEASGLKVGDRVCALVRGPLAGKGRTYWTSAVKLPDNMDITWEEAASIPAAYTTAYSCLFTIARLQKGESVLVHAAAGATGQAAIVLAQHVGAQVFATCSSESKRDLLVQQFGLKEDCIFSSRDSSFVQGLMEKTNGKGVDVVLNSLSGPLLKASWNCIAPYGRFVDITKMDMEAGRRLDTTPFNRSASYTGFDLVSLTDHSGALVHQALTKSLEICRGRGKPAVYPITPFSITDMDKAMRQMQGGTHVGKLVLVPGEGDQVPVVTHRKPVSLDNPEATYLIAGGMTGIGLATAQWMLTKGAKNLVLVSRHATTHPAAEEMRESAKLAGCRLELHDCDVADENSLVQLLQDCSKRLPPIRGVVNAAMVLDDTVMERMQFEQWRNGTRPKIESSRNLHTHLPDLSFFIMLSSAAGVVGHMSQANYAAGNTFQDALARHRTAVGQPAVTIDLSAVKSVGYVADREAGGDERLRARVEYTGLGAIDIEAVLRLVEDAIRTPLRAHLDQSQVIVGPNYQGITNESPLQGDRRFGTLRIASQRGLKDDGGAANPSASSTAALAQALAKPGTTLDQATALLLDALAAKLADIFNLPLSDIEPDLPLSRYGVDSLVAVEVRNWLSNGVKSKVSVFEILQSASLSDFAALVASKSELVKGAQATAANGES</sequence>
<dbReference type="InterPro" id="IPR013217">
    <property type="entry name" value="Methyltransf_12"/>
</dbReference>
<dbReference type="PROSITE" id="PS00012">
    <property type="entry name" value="PHOSPHOPANTETHEINE"/>
    <property type="match status" value="1"/>
</dbReference>
<evidence type="ECO:0000256" key="7">
    <source>
        <dbReference type="ARBA" id="ARBA00023315"/>
    </source>
</evidence>
<evidence type="ECO:0000256" key="9">
    <source>
        <dbReference type="SAM" id="MobiDB-lite"/>
    </source>
</evidence>
<dbReference type="PROSITE" id="PS00606">
    <property type="entry name" value="KS3_1"/>
    <property type="match status" value="1"/>
</dbReference>
<keyword evidence="2" id="KW-0597">Phosphoprotein</keyword>
<dbReference type="SUPFAM" id="SSF53901">
    <property type="entry name" value="Thiolase-like"/>
    <property type="match status" value="1"/>
</dbReference>
<dbReference type="InterPro" id="IPR049551">
    <property type="entry name" value="PKS_DH_C"/>
</dbReference>
<dbReference type="InterPro" id="IPR009081">
    <property type="entry name" value="PP-bd_ACP"/>
</dbReference>
<dbReference type="Proteomes" id="UP001303473">
    <property type="component" value="Unassembled WGS sequence"/>
</dbReference>
<dbReference type="SUPFAM" id="SSF47336">
    <property type="entry name" value="ACP-like"/>
    <property type="match status" value="1"/>
</dbReference>
<dbReference type="InterPro" id="IPR014043">
    <property type="entry name" value="Acyl_transferase_dom"/>
</dbReference>
<dbReference type="InterPro" id="IPR014031">
    <property type="entry name" value="Ketoacyl_synth_C"/>
</dbReference>
<dbReference type="SUPFAM" id="SSF55048">
    <property type="entry name" value="Probable ACP-binding domain of malonyl-CoA ACP transacylase"/>
    <property type="match status" value="1"/>
</dbReference>
<evidence type="ECO:0000256" key="6">
    <source>
        <dbReference type="ARBA" id="ARBA00023268"/>
    </source>
</evidence>
<evidence type="ECO:0000256" key="3">
    <source>
        <dbReference type="ARBA" id="ARBA00022679"/>
    </source>
</evidence>
<dbReference type="GO" id="GO:0004315">
    <property type="term" value="F:3-oxoacyl-[acyl-carrier-protein] synthase activity"/>
    <property type="evidence" value="ECO:0007669"/>
    <property type="project" value="InterPro"/>
</dbReference>
<evidence type="ECO:0000256" key="2">
    <source>
        <dbReference type="ARBA" id="ARBA00022553"/>
    </source>
</evidence>
<reference evidence="14" key="1">
    <citation type="journal article" date="2023" name="Mol. Phylogenet. Evol.">
        <title>Genome-scale phylogeny and comparative genomics of the fungal order Sordariales.</title>
        <authorList>
            <person name="Hensen N."/>
            <person name="Bonometti L."/>
            <person name="Westerberg I."/>
            <person name="Brannstrom I.O."/>
            <person name="Guillou S."/>
            <person name="Cros-Aarteil S."/>
            <person name="Calhoun S."/>
            <person name="Haridas S."/>
            <person name="Kuo A."/>
            <person name="Mondo S."/>
            <person name="Pangilinan J."/>
            <person name="Riley R."/>
            <person name="LaButti K."/>
            <person name="Andreopoulos B."/>
            <person name="Lipzen A."/>
            <person name="Chen C."/>
            <person name="Yan M."/>
            <person name="Daum C."/>
            <person name="Ng V."/>
            <person name="Clum A."/>
            <person name="Steindorff A."/>
            <person name="Ohm R.A."/>
            <person name="Martin F."/>
            <person name="Silar P."/>
            <person name="Natvig D.O."/>
            <person name="Lalanne C."/>
            <person name="Gautier V."/>
            <person name="Ament-Velasquez S.L."/>
            <person name="Kruys A."/>
            <person name="Hutchinson M.I."/>
            <person name="Powell A.J."/>
            <person name="Barry K."/>
            <person name="Miller A.N."/>
            <person name="Grigoriev I.V."/>
            <person name="Debuchy R."/>
            <person name="Gladieux P."/>
            <person name="Hiltunen Thoren M."/>
            <person name="Johannesson H."/>
        </authorList>
    </citation>
    <scope>NUCLEOTIDE SEQUENCE [LARGE SCALE GENOMIC DNA]</scope>
    <source>
        <strain evidence="14">CBS 340.73</strain>
    </source>
</reference>
<keyword evidence="14" id="KW-1185">Reference proteome</keyword>
<feature type="active site" description="Proton acceptor; for dehydratase activity" evidence="8">
    <location>
        <position position="963"/>
    </location>
</feature>
<dbReference type="SMART" id="SM00822">
    <property type="entry name" value="PKS_KR"/>
    <property type="match status" value="1"/>
</dbReference>
<dbReference type="GO" id="GO:0031177">
    <property type="term" value="F:phosphopantetheine binding"/>
    <property type="evidence" value="ECO:0007669"/>
    <property type="project" value="InterPro"/>
</dbReference>
<dbReference type="InterPro" id="IPR057326">
    <property type="entry name" value="KR_dom"/>
</dbReference>
<accession>A0AAN6MZP3</accession>
<dbReference type="InterPro" id="IPR020843">
    <property type="entry name" value="ER"/>
</dbReference>
<dbReference type="InterPro" id="IPR032821">
    <property type="entry name" value="PKS_assoc"/>
</dbReference>
<evidence type="ECO:0008006" key="15">
    <source>
        <dbReference type="Google" id="ProtNLM"/>
    </source>
</evidence>
<dbReference type="InterPro" id="IPR016039">
    <property type="entry name" value="Thiolase-like"/>
</dbReference>
<keyword evidence="3" id="KW-0808">Transferase</keyword>
<dbReference type="InterPro" id="IPR013968">
    <property type="entry name" value="PKS_KR"/>
</dbReference>
<feature type="region of interest" description="C-terminal hotdog fold" evidence="8">
    <location>
        <begin position="1089"/>
        <end position="1237"/>
    </location>
</feature>
<dbReference type="InterPro" id="IPR049552">
    <property type="entry name" value="PKS_DH_N"/>
</dbReference>
<dbReference type="InterPro" id="IPR029063">
    <property type="entry name" value="SAM-dependent_MTases_sf"/>
</dbReference>
<dbReference type="Pfam" id="PF00109">
    <property type="entry name" value="ketoacyl-synt"/>
    <property type="match status" value="1"/>
</dbReference>
<dbReference type="InterPro" id="IPR042104">
    <property type="entry name" value="PKS_dehydratase_sf"/>
</dbReference>
<dbReference type="Pfam" id="PF08242">
    <property type="entry name" value="Methyltransf_12"/>
    <property type="match status" value="1"/>
</dbReference>
<evidence type="ECO:0000313" key="13">
    <source>
        <dbReference type="EMBL" id="KAK3935518.1"/>
    </source>
</evidence>
<dbReference type="SMART" id="SM00825">
    <property type="entry name" value="PKS_KS"/>
    <property type="match status" value="1"/>
</dbReference>
<dbReference type="Pfam" id="PF00698">
    <property type="entry name" value="Acyl_transf_1"/>
    <property type="match status" value="1"/>
</dbReference>
<dbReference type="CDD" id="cd00833">
    <property type="entry name" value="PKS"/>
    <property type="match status" value="1"/>
</dbReference>
<dbReference type="GO" id="GO:1901336">
    <property type="term" value="P:lactone biosynthetic process"/>
    <property type="evidence" value="ECO:0007669"/>
    <property type="project" value="UniProtKB-ARBA"/>
</dbReference>
<comment type="caution">
    <text evidence="13">The sequence shown here is derived from an EMBL/GenBank/DDBJ whole genome shotgun (WGS) entry which is preliminary data.</text>
</comment>
<dbReference type="InterPro" id="IPR020806">
    <property type="entry name" value="PKS_PP-bd"/>
</dbReference>
<dbReference type="Pfam" id="PF21089">
    <property type="entry name" value="PKS_DH_N"/>
    <property type="match status" value="1"/>
</dbReference>
<name>A0AAN6MZP3_9PEZI</name>
<feature type="region of interest" description="Disordered" evidence="9">
    <location>
        <begin position="1"/>
        <end position="59"/>
    </location>
</feature>
<evidence type="ECO:0000256" key="1">
    <source>
        <dbReference type="ARBA" id="ARBA00022450"/>
    </source>
</evidence>
<protein>
    <recommendedName>
        <fullName evidence="15">Polyketide synthase</fullName>
    </recommendedName>
</protein>
<dbReference type="InterPro" id="IPR050091">
    <property type="entry name" value="PKS_NRPS_Biosynth_Enz"/>
</dbReference>
<dbReference type="InterPro" id="IPR036291">
    <property type="entry name" value="NAD(P)-bd_dom_sf"/>
</dbReference>
<dbReference type="Gene3D" id="3.40.50.150">
    <property type="entry name" value="Vaccinia Virus protein VP39"/>
    <property type="match status" value="1"/>
</dbReference>
<evidence type="ECO:0000259" key="10">
    <source>
        <dbReference type="PROSITE" id="PS50075"/>
    </source>
</evidence>
<dbReference type="Gene3D" id="3.90.180.10">
    <property type="entry name" value="Medium-chain alcohol dehydrogenases, catalytic domain"/>
    <property type="match status" value="1"/>
</dbReference>
<feature type="domain" description="PKS/mFAS DH" evidence="12">
    <location>
        <begin position="931"/>
        <end position="1237"/>
    </location>
</feature>
<dbReference type="Gene3D" id="1.10.1200.10">
    <property type="entry name" value="ACP-like"/>
    <property type="match status" value="1"/>
</dbReference>
<dbReference type="InterPro" id="IPR016036">
    <property type="entry name" value="Malonyl_transacylase_ACP-bd"/>
</dbReference>
<feature type="domain" description="Carrier" evidence="10">
    <location>
        <begin position="2432"/>
        <end position="2509"/>
    </location>
</feature>
<dbReference type="SMART" id="SM00829">
    <property type="entry name" value="PKS_ER"/>
    <property type="match status" value="1"/>
</dbReference>
<dbReference type="InterPro" id="IPR036736">
    <property type="entry name" value="ACP-like_sf"/>
</dbReference>
<dbReference type="FunFam" id="3.40.50.720:FF:000209">
    <property type="entry name" value="Polyketide synthase Pks12"/>
    <property type="match status" value="1"/>
</dbReference>
<gene>
    <name evidence="13" type="ORF">QBC46DRAFT_422168</name>
</gene>